<dbReference type="Proteomes" id="UP000253999">
    <property type="component" value="Unassembled WGS sequence"/>
</dbReference>
<dbReference type="EMBL" id="QEQD01000014">
    <property type="protein sequence ID" value="RDE99865.1"/>
    <property type="molecule type" value="Genomic_DNA"/>
</dbReference>
<comment type="caution">
    <text evidence="1">The sequence shown here is derived from an EMBL/GenBank/DDBJ whole genome shotgun (WGS) entry which is preliminary data.</text>
</comment>
<gene>
    <name evidence="1" type="ORF">DPV98_10370</name>
</gene>
<dbReference type="InterPro" id="IPR022538">
    <property type="entry name" value="DUF2570"/>
</dbReference>
<sequence>MFNRFNVALTAVILGLCVWLWGQHQTVLQLRAENLTQAQTIAEQATINQALTVQLEQEIEAVRHQQAITIELRKQAEVKRESIKTILVKEPCARVPMPRAVIEQLQSKSNNKD</sequence>
<dbReference type="RefSeq" id="WP_111313667.1">
    <property type="nucleotide sequence ID" value="NZ_QEQD01000014.1"/>
</dbReference>
<accession>A0A369Z6B8</accession>
<reference evidence="1 2" key="1">
    <citation type="submission" date="2018-05" db="EMBL/GenBank/DDBJ databases">
        <title>Draft Genome Sequences for a Diverse set of 7 Haemophilus Species.</title>
        <authorList>
            <person name="Nichols M."/>
            <person name="Topaz N."/>
            <person name="Wang X."/>
            <person name="Wang X."/>
            <person name="Boxrud D."/>
        </authorList>
    </citation>
    <scope>NUCLEOTIDE SEQUENCE [LARGE SCALE GENOMIC DNA]</scope>
    <source>
        <strain evidence="1 2">C2010039593</strain>
    </source>
</reference>
<evidence type="ECO:0000313" key="2">
    <source>
        <dbReference type="Proteomes" id="UP000253999"/>
    </source>
</evidence>
<dbReference type="Pfam" id="PF10828">
    <property type="entry name" value="DUF2570"/>
    <property type="match status" value="1"/>
</dbReference>
<name>A0A369Z6B8_HAEPH</name>
<organism evidence="1 2">
    <name type="scientific">Haemophilus parahaemolyticus</name>
    <dbReference type="NCBI Taxonomy" id="735"/>
    <lineage>
        <taxon>Bacteria</taxon>
        <taxon>Pseudomonadati</taxon>
        <taxon>Pseudomonadota</taxon>
        <taxon>Gammaproteobacteria</taxon>
        <taxon>Pasteurellales</taxon>
        <taxon>Pasteurellaceae</taxon>
        <taxon>Haemophilus</taxon>
    </lineage>
</organism>
<dbReference type="AlphaFoldDB" id="A0A369Z6B8"/>
<proteinExistence type="predicted"/>
<protein>
    <submittedName>
        <fullName evidence="1">DUF2570 domain-containing protein</fullName>
    </submittedName>
</protein>
<evidence type="ECO:0000313" key="1">
    <source>
        <dbReference type="EMBL" id="RDE99865.1"/>
    </source>
</evidence>